<evidence type="ECO:0000313" key="2">
    <source>
        <dbReference type="Proteomes" id="UP001549257"/>
    </source>
</evidence>
<protein>
    <recommendedName>
        <fullName evidence="3">Helix-turn-helix domain-containing protein</fullName>
    </recommendedName>
</protein>
<accession>A0ABV2QLT7</accession>
<dbReference type="InterPro" id="IPR011991">
    <property type="entry name" value="ArsR-like_HTH"/>
</dbReference>
<evidence type="ECO:0008006" key="3">
    <source>
        <dbReference type="Google" id="ProtNLM"/>
    </source>
</evidence>
<dbReference type="Proteomes" id="UP001549257">
    <property type="component" value="Unassembled WGS sequence"/>
</dbReference>
<dbReference type="SUPFAM" id="SSF46785">
    <property type="entry name" value="Winged helix' DNA-binding domain"/>
    <property type="match status" value="1"/>
</dbReference>
<dbReference type="EMBL" id="JBEPSJ010000001">
    <property type="protein sequence ID" value="MET4582020.1"/>
    <property type="molecule type" value="Genomic_DNA"/>
</dbReference>
<dbReference type="InterPro" id="IPR036390">
    <property type="entry name" value="WH_DNA-bd_sf"/>
</dbReference>
<comment type="caution">
    <text evidence="1">The sequence shown here is derived from an EMBL/GenBank/DDBJ whole genome shotgun (WGS) entry which is preliminary data.</text>
</comment>
<dbReference type="RefSeq" id="WP_354024175.1">
    <property type="nucleotide sequence ID" value="NZ_JBEPSJ010000001.1"/>
</dbReference>
<sequence length="169" mass="17622">MESDLRSIVTALAERVEALEGREPAAASVSAPSGDDPLWILTGIKQRIGDPGAVVFAGAVRTAAGPVEWQVGFPVDRILEEDWSTVAASIAALGNPVRLALLHAVIGGATTVAELSAGEGMGTTGQLYHHLNQLVAQGWLVATGRGHYSIPAERVVPLLVILSAARRTM</sequence>
<name>A0ABV2QLT7_9MICO</name>
<dbReference type="Pfam" id="PF12840">
    <property type="entry name" value="HTH_20"/>
    <property type="match status" value="1"/>
</dbReference>
<dbReference type="InterPro" id="IPR036388">
    <property type="entry name" value="WH-like_DNA-bd_sf"/>
</dbReference>
<gene>
    <name evidence="1" type="ORF">ABIE21_001510</name>
</gene>
<keyword evidence="2" id="KW-1185">Reference proteome</keyword>
<dbReference type="CDD" id="cd00090">
    <property type="entry name" value="HTH_ARSR"/>
    <property type="match status" value="1"/>
</dbReference>
<evidence type="ECO:0000313" key="1">
    <source>
        <dbReference type="EMBL" id="MET4582020.1"/>
    </source>
</evidence>
<dbReference type="Gene3D" id="1.10.10.10">
    <property type="entry name" value="Winged helix-like DNA-binding domain superfamily/Winged helix DNA-binding domain"/>
    <property type="match status" value="1"/>
</dbReference>
<proteinExistence type="predicted"/>
<organism evidence="1 2">
    <name type="scientific">Conyzicola nivalis</name>
    <dbReference type="NCBI Taxonomy" id="1477021"/>
    <lineage>
        <taxon>Bacteria</taxon>
        <taxon>Bacillati</taxon>
        <taxon>Actinomycetota</taxon>
        <taxon>Actinomycetes</taxon>
        <taxon>Micrococcales</taxon>
        <taxon>Microbacteriaceae</taxon>
        <taxon>Conyzicola</taxon>
    </lineage>
</organism>
<reference evidence="1 2" key="1">
    <citation type="submission" date="2024-06" db="EMBL/GenBank/DDBJ databases">
        <title>Sorghum-associated microbial communities from plants grown in Nebraska, USA.</title>
        <authorList>
            <person name="Schachtman D."/>
        </authorList>
    </citation>
    <scope>NUCLEOTIDE SEQUENCE [LARGE SCALE GENOMIC DNA]</scope>
    <source>
        <strain evidence="1 2">2857</strain>
    </source>
</reference>